<accession>A0ABR8U7T2</accession>
<name>A0ABR8U7T2_9BACL</name>
<organism evidence="1 2">
    <name type="scientific">Sporosarcina quadrami</name>
    <dbReference type="NCBI Taxonomy" id="2762234"/>
    <lineage>
        <taxon>Bacteria</taxon>
        <taxon>Bacillati</taxon>
        <taxon>Bacillota</taxon>
        <taxon>Bacilli</taxon>
        <taxon>Bacillales</taxon>
        <taxon>Caryophanaceae</taxon>
        <taxon>Sporosarcina</taxon>
    </lineage>
</organism>
<gene>
    <name evidence="1" type="ORF">H9649_04310</name>
</gene>
<dbReference type="EMBL" id="JACSQN010000003">
    <property type="protein sequence ID" value="MBD7983794.1"/>
    <property type="molecule type" value="Genomic_DNA"/>
</dbReference>
<evidence type="ECO:0000313" key="2">
    <source>
        <dbReference type="Proteomes" id="UP000626786"/>
    </source>
</evidence>
<protein>
    <recommendedName>
        <fullName evidence="3">Lipoprotein</fullName>
    </recommendedName>
</protein>
<proteinExistence type="predicted"/>
<comment type="caution">
    <text evidence="1">The sequence shown here is derived from an EMBL/GenBank/DDBJ whole genome shotgun (WGS) entry which is preliminary data.</text>
</comment>
<sequence length="142" mass="15782">MILYLTVMLILSACNNVDENQPGESADASINQTENSDHKAQILKVDTDLEFEHGSHYVPEGVRTMTISVEAENVDTVLFWITPTGTETWGERTLIGYDIDGSDGWSTTWEFGDRIFLDHITVQALGSDSVTQASESINLRSR</sequence>
<reference evidence="1 2" key="1">
    <citation type="submission" date="2020-08" db="EMBL/GenBank/DDBJ databases">
        <title>A Genomic Blueprint of the Chicken Gut Microbiome.</title>
        <authorList>
            <person name="Gilroy R."/>
            <person name="Ravi A."/>
            <person name="Getino M."/>
            <person name="Pursley I."/>
            <person name="Horton D.L."/>
            <person name="Alikhan N.-F."/>
            <person name="Baker D."/>
            <person name="Gharbi K."/>
            <person name="Hall N."/>
            <person name="Watson M."/>
            <person name="Adriaenssens E.M."/>
            <person name="Foster-Nyarko E."/>
            <person name="Jarju S."/>
            <person name="Secka A."/>
            <person name="Antonio M."/>
            <person name="Oren A."/>
            <person name="Chaudhuri R."/>
            <person name="La Ragione R.M."/>
            <person name="Hildebrand F."/>
            <person name="Pallen M.J."/>
        </authorList>
    </citation>
    <scope>NUCLEOTIDE SEQUENCE [LARGE SCALE GENOMIC DNA]</scope>
    <source>
        <strain evidence="1 2">Sa2YVA2</strain>
    </source>
</reference>
<dbReference type="Proteomes" id="UP000626786">
    <property type="component" value="Unassembled WGS sequence"/>
</dbReference>
<keyword evidence="2" id="KW-1185">Reference proteome</keyword>
<evidence type="ECO:0000313" key="1">
    <source>
        <dbReference type="EMBL" id="MBD7983794.1"/>
    </source>
</evidence>
<evidence type="ECO:0008006" key="3">
    <source>
        <dbReference type="Google" id="ProtNLM"/>
    </source>
</evidence>